<dbReference type="Proteomes" id="UP001600888">
    <property type="component" value="Unassembled WGS sequence"/>
</dbReference>
<dbReference type="EMBL" id="JBAWTH010000059">
    <property type="protein sequence ID" value="KAL2281166.1"/>
    <property type="molecule type" value="Genomic_DNA"/>
</dbReference>
<comment type="caution">
    <text evidence="2">The sequence shown here is derived from an EMBL/GenBank/DDBJ whole genome shotgun (WGS) entry which is preliminary data.</text>
</comment>
<evidence type="ECO:0000313" key="3">
    <source>
        <dbReference type="Proteomes" id="UP001600888"/>
    </source>
</evidence>
<sequence length="85" mass="9162">MLTLSSLPVLFGIAAANLGSYRNFIQTCESVYSYGEEHRNISAVCSRDATVCHLDLNECIGNVQGQLVREIEQACLPPGAFEVAG</sequence>
<keyword evidence="1" id="KW-0732">Signal</keyword>
<dbReference type="SUPFAM" id="SSF51322">
    <property type="entry name" value="Cyanovirin-N"/>
    <property type="match status" value="1"/>
</dbReference>
<feature type="signal peptide" evidence="1">
    <location>
        <begin position="1"/>
        <end position="16"/>
    </location>
</feature>
<dbReference type="InterPro" id="IPR036673">
    <property type="entry name" value="Cyanovirin-N_sf"/>
</dbReference>
<name>A0ABR4EFE4_9PEZI</name>
<evidence type="ECO:0000256" key="1">
    <source>
        <dbReference type="SAM" id="SignalP"/>
    </source>
</evidence>
<protein>
    <submittedName>
        <fullName evidence="2">Uncharacterized protein</fullName>
    </submittedName>
</protein>
<feature type="chain" id="PRO_5046028085" evidence="1">
    <location>
        <begin position="17"/>
        <end position="85"/>
    </location>
</feature>
<organism evidence="2 3">
    <name type="scientific">Diaporthe vaccinii</name>
    <dbReference type="NCBI Taxonomy" id="105482"/>
    <lineage>
        <taxon>Eukaryota</taxon>
        <taxon>Fungi</taxon>
        <taxon>Dikarya</taxon>
        <taxon>Ascomycota</taxon>
        <taxon>Pezizomycotina</taxon>
        <taxon>Sordariomycetes</taxon>
        <taxon>Sordariomycetidae</taxon>
        <taxon>Diaporthales</taxon>
        <taxon>Diaporthaceae</taxon>
        <taxon>Diaporthe</taxon>
        <taxon>Diaporthe eres species complex</taxon>
    </lineage>
</organism>
<gene>
    <name evidence="2" type="ORF">FJTKL_11821</name>
</gene>
<accession>A0ABR4EFE4</accession>
<reference evidence="2 3" key="1">
    <citation type="submission" date="2024-03" db="EMBL/GenBank/DDBJ databases">
        <title>A high-quality draft genome sequence of Diaporthe vaccinii, a causative agent of upright dieback and viscid rot disease in cranberry plants.</title>
        <authorList>
            <person name="Sarrasin M."/>
            <person name="Lang B.F."/>
            <person name="Burger G."/>
        </authorList>
    </citation>
    <scope>NUCLEOTIDE SEQUENCE [LARGE SCALE GENOMIC DNA]</scope>
    <source>
        <strain evidence="2 3">IS7</strain>
    </source>
</reference>
<evidence type="ECO:0000313" key="2">
    <source>
        <dbReference type="EMBL" id="KAL2281166.1"/>
    </source>
</evidence>
<keyword evidence="3" id="KW-1185">Reference proteome</keyword>
<proteinExistence type="predicted"/>